<gene>
    <name evidence="7" type="ORF">A2903_01595</name>
</gene>
<dbReference type="PIRSF" id="PIRSF006305">
    <property type="entry name" value="Maf"/>
    <property type="match status" value="1"/>
</dbReference>
<evidence type="ECO:0000256" key="3">
    <source>
        <dbReference type="ARBA" id="ARBA00022490"/>
    </source>
</evidence>
<comment type="caution">
    <text evidence="6">Lacks conserved residue(s) required for the propagation of feature annotation.</text>
</comment>
<feature type="site" description="Important for substrate specificity" evidence="6">
    <location>
        <position position="154"/>
    </location>
</feature>
<dbReference type="PANTHER" id="PTHR43213:SF5">
    <property type="entry name" value="BIFUNCTIONAL DTTP_UTP PYROPHOSPHATASE_METHYLTRANSFERASE PROTEIN-RELATED"/>
    <property type="match status" value="1"/>
</dbReference>
<dbReference type="AlphaFoldDB" id="A0A1F6WMJ1"/>
<dbReference type="GO" id="GO:0036218">
    <property type="term" value="F:dTTP diphosphatase activity"/>
    <property type="evidence" value="ECO:0007669"/>
    <property type="project" value="RHEA"/>
</dbReference>
<sequence>MKKVILASTSPRRKELFEKTGIPFEIVASSYEEDMTLDMSPKDLAMFLSKGKAESVANDNPDAIVIGADTFIAFEDKVLGKPHTKERAKEMLSILSGKQHFIITGFTIIEKSSGKLISKAVESKILLKNLTEKEIEDYIATGEPLDKAGAYAVQGLGANLIEKIEGDYSNILGLPVDEVLEALKEFEVN</sequence>
<dbReference type="STRING" id="1801764.A2903_01595"/>
<dbReference type="PANTHER" id="PTHR43213">
    <property type="entry name" value="BIFUNCTIONAL DTTP/UTP PYROPHOSPHATASE/METHYLTRANSFERASE PROTEIN-RELATED"/>
    <property type="match status" value="1"/>
</dbReference>
<evidence type="ECO:0000313" key="8">
    <source>
        <dbReference type="Proteomes" id="UP000178184"/>
    </source>
</evidence>
<feature type="site" description="Important for substrate specificity" evidence="6">
    <location>
        <position position="12"/>
    </location>
</feature>
<comment type="subcellular location">
    <subcellularLocation>
        <location evidence="2 6">Cytoplasm</location>
    </subcellularLocation>
</comment>
<comment type="catalytic activity">
    <reaction evidence="6">
        <text>UTP + H2O = UMP + diphosphate + H(+)</text>
        <dbReference type="Rhea" id="RHEA:29395"/>
        <dbReference type="ChEBI" id="CHEBI:15377"/>
        <dbReference type="ChEBI" id="CHEBI:15378"/>
        <dbReference type="ChEBI" id="CHEBI:33019"/>
        <dbReference type="ChEBI" id="CHEBI:46398"/>
        <dbReference type="ChEBI" id="CHEBI:57865"/>
        <dbReference type="EC" id="3.6.1.9"/>
    </reaction>
</comment>
<name>A0A1F6WMJ1_9BACT</name>
<evidence type="ECO:0000256" key="5">
    <source>
        <dbReference type="ARBA" id="ARBA00023080"/>
    </source>
</evidence>
<comment type="similarity">
    <text evidence="6">Belongs to the Maf family. YhdE subfamily.</text>
</comment>
<dbReference type="GO" id="GO:0036221">
    <property type="term" value="F:UTP diphosphatase activity"/>
    <property type="evidence" value="ECO:0007669"/>
    <property type="project" value="RHEA"/>
</dbReference>
<dbReference type="FunFam" id="3.90.950.10:FF:000005">
    <property type="entry name" value="7-methyl-GTP pyrophosphatase"/>
    <property type="match status" value="1"/>
</dbReference>
<dbReference type="InterPro" id="IPR029001">
    <property type="entry name" value="ITPase-like_fam"/>
</dbReference>
<evidence type="ECO:0000313" key="7">
    <source>
        <dbReference type="EMBL" id="OGI83132.1"/>
    </source>
</evidence>
<dbReference type="Gene3D" id="3.90.950.10">
    <property type="match status" value="1"/>
</dbReference>
<keyword evidence="4 6" id="KW-0378">Hydrolase</keyword>
<comment type="caution">
    <text evidence="7">The sequence shown here is derived from an EMBL/GenBank/DDBJ whole genome shotgun (WGS) entry which is preliminary data.</text>
</comment>
<dbReference type="CDD" id="cd00555">
    <property type="entry name" value="Maf"/>
    <property type="match status" value="1"/>
</dbReference>
<evidence type="ECO:0000256" key="4">
    <source>
        <dbReference type="ARBA" id="ARBA00022801"/>
    </source>
</evidence>
<evidence type="ECO:0000256" key="2">
    <source>
        <dbReference type="ARBA" id="ARBA00004496"/>
    </source>
</evidence>
<keyword evidence="3 6" id="KW-0963">Cytoplasm</keyword>
<dbReference type="NCBIfam" id="TIGR00172">
    <property type="entry name" value="maf"/>
    <property type="match status" value="1"/>
</dbReference>
<feature type="site" description="Important for substrate specificity" evidence="6">
    <location>
        <position position="70"/>
    </location>
</feature>
<comment type="cofactor">
    <cofactor evidence="1 6">
        <name>a divalent metal cation</name>
        <dbReference type="ChEBI" id="CHEBI:60240"/>
    </cofactor>
</comment>
<dbReference type="SUPFAM" id="SSF52972">
    <property type="entry name" value="ITPase-like"/>
    <property type="match status" value="1"/>
</dbReference>
<accession>A0A1F6WMJ1</accession>
<dbReference type="EMBL" id="MFUO01000037">
    <property type="protein sequence ID" value="OGI83132.1"/>
    <property type="molecule type" value="Genomic_DNA"/>
</dbReference>
<comment type="catalytic activity">
    <reaction evidence="6">
        <text>dTTP + H2O = dTMP + diphosphate + H(+)</text>
        <dbReference type="Rhea" id="RHEA:28534"/>
        <dbReference type="ChEBI" id="CHEBI:15377"/>
        <dbReference type="ChEBI" id="CHEBI:15378"/>
        <dbReference type="ChEBI" id="CHEBI:33019"/>
        <dbReference type="ChEBI" id="CHEBI:37568"/>
        <dbReference type="ChEBI" id="CHEBI:63528"/>
        <dbReference type="EC" id="3.6.1.9"/>
    </reaction>
</comment>
<dbReference type="EC" id="3.6.1.9" evidence="6"/>
<dbReference type="HAMAP" id="MF_00528">
    <property type="entry name" value="Maf"/>
    <property type="match status" value="1"/>
</dbReference>
<dbReference type="Pfam" id="PF02545">
    <property type="entry name" value="Maf"/>
    <property type="match status" value="1"/>
</dbReference>
<dbReference type="Proteomes" id="UP000178184">
    <property type="component" value="Unassembled WGS sequence"/>
</dbReference>
<protein>
    <recommendedName>
        <fullName evidence="6">dTTP/UTP pyrophosphatase</fullName>
        <shortName evidence="6">dTTPase/UTPase</shortName>
        <ecNumber evidence="6">3.6.1.9</ecNumber>
    </recommendedName>
    <alternativeName>
        <fullName evidence="6">Nucleoside triphosphate pyrophosphatase</fullName>
    </alternativeName>
    <alternativeName>
        <fullName evidence="6">Nucleotide pyrophosphatase</fullName>
        <shortName evidence="6">Nucleotide PPase</shortName>
    </alternativeName>
</protein>
<organism evidence="7 8">
    <name type="scientific">Candidatus Nomurabacteria bacterium RIFCSPLOWO2_01_FULL_33_17</name>
    <dbReference type="NCBI Taxonomy" id="1801764"/>
    <lineage>
        <taxon>Bacteria</taxon>
        <taxon>Candidatus Nomuraibacteriota</taxon>
    </lineage>
</organism>
<reference evidence="7 8" key="1">
    <citation type="journal article" date="2016" name="Nat. Commun.">
        <title>Thousands of microbial genomes shed light on interconnected biogeochemical processes in an aquifer system.</title>
        <authorList>
            <person name="Anantharaman K."/>
            <person name="Brown C.T."/>
            <person name="Hug L.A."/>
            <person name="Sharon I."/>
            <person name="Castelle C.J."/>
            <person name="Probst A.J."/>
            <person name="Thomas B.C."/>
            <person name="Singh A."/>
            <person name="Wilkins M.J."/>
            <person name="Karaoz U."/>
            <person name="Brodie E.L."/>
            <person name="Williams K.H."/>
            <person name="Hubbard S.S."/>
            <person name="Banfield J.F."/>
        </authorList>
    </citation>
    <scope>NUCLEOTIDE SEQUENCE [LARGE SCALE GENOMIC DNA]</scope>
</reference>
<dbReference type="InterPro" id="IPR003697">
    <property type="entry name" value="Maf-like"/>
</dbReference>
<dbReference type="GO" id="GO:0005737">
    <property type="term" value="C:cytoplasm"/>
    <property type="evidence" value="ECO:0007669"/>
    <property type="project" value="UniProtKB-SubCell"/>
</dbReference>
<proteinExistence type="inferred from homology"/>
<dbReference type="GO" id="GO:0009117">
    <property type="term" value="P:nucleotide metabolic process"/>
    <property type="evidence" value="ECO:0007669"/>
    <property type="project" value="UniProtKB-KW"/>
</dbReference>
<comment type="function">
    <text evidence="6">Nucleoside triphosphate pyrophosphatase that hydrolyzes dTTP and UTP. May have a dual role in cell division arrest and in preventing the incorporation of modified nucleotides into cellular nucleic acids.</text>
</comment>
<evidence type="ECO:0000256" key="6">
    <source>
        <dbReference type="HAMAP-Rule" id="MF_00528"/>
    </source>
</evidence>
<evidence type="ECO:0000256" key="1">
    <source>
        <dbReference type="ARBA" id="ARBA00001968"/>
    </source>
</evidence>
<keyword evidence="5 6" id="KW-0546">Nucleotide metabolism</keyword>
<feature type="active site" description="Proton acceptor" evidence="6">
    <location>
        <position position="69"/>
    </location>
</feature>